<sequence>MGRSSDDGSSEGEEAALRRSMEQLEVLDPEAPGSSSRGARMMRYNFSKRISSLTTTLSSIQLPRFPSFRMPFSFPRFNFIRDRLPRLPENFKLKWSIIARLVGLFIVASLVYVFLVMEVLPSASIGMGQQFNPEWVRTAVQQSVDAEHIKDYLRHISSFDHVAGSEGDLYLAKWVEGLFRESRMDTVATLDYNVYLNYPKADGRRVAIIDPPEQAWQAKLEEELAYKNPTPQQTQTMVFHGLSRAGNVTGPLVYANYGSREDFQKLADDGIDLEGAIVLVKYYGTQGDRAMKVKAAELAGAAGCLIYSDPDEDGFKKGDVWPDGRWRPKDGVQRGSVGLTSWVVGDVLTPGWASTFRADRISKDNNPGLVNIPSLPLAWRDAQRLLQELKGHGQKVPEEWIGGVPDVGEWWTGDQSSPTVHLMNLQDENEKQEIFNVMGLIDGVETSAKKVIVGNHRDSWCFGAADPGSGSAVMLEVVRVLGLLRAEGWRPLRTIEFASWDAEEYNLIGSTEYVEDHVEELRKNAVAYINVDVGVTGNSFRAAASPIMHKALRHALNRVSDPIRNVTLSSLWDERGAPLEGLGAGSDHVAFQEIAGCSSLDMGFEGPGYPYHSCYETFEWMEEYGDPGFIYHKALAEVWILLILELAQEPILPYDLKDYADAVKSYVSDLSQYSDSKGARSDHNRRSSFDIKPLKDAAEKFEEAATTFMSWEEYWYTEVYGHGGFETNAVAMHRFHHNDKLCDFETDLLDLPRDGEGDEEGQHGVPGREQFKHIIFGPQAWSGYDEAYFPAIRDAIDSGNWTAAQTQLQKAADILSRACDRLLH</sequence>
<reference evidence="6" key="1">
    <citation type="journal article" date="2020" name="Stud. Mycol.">
        <title>101 Dothideomycetes genomes: a test case for predicting lifestyles and emergence of pathogens.</title>
        <authorList>
            <person name="Haridas S."/>
            <person name="Albert R."/>
            <person name="Binder M."/>
            <person name="Bloem J."/>
            <person name="Labutti K."/>
            <person name="Salamov A."/>
            <person name="Andreopoulos B."/>
            <person name="Baker S."/>
            <person name="Barry K."/>
            <person name="Bills G."/>
            <person name="Bluhm B."/>
            <person name="Cannon C."/>
            <person name="Castanera R."/>
            <person name="Culley D."/>
            <person name="Daum C."/>
            <person name="Ezra D."/>
            <person name="Gonzalez J."/>
            <person name="Henrissat B."/>
            <person name="Kuo A."/>
            <person name="Liang C."/>
            <person name="Lipzen A."/>
            <person name="Lutzoni F."/>
            <person name="Magnuson J."/>
            <person name="Mondo S."/>
            <person name="Nolan M."/>
            <person name="Ohm R."/>
            <person name="Pangilinan J."/>
            <person name="Park H.-J."/>
            <person name="Ramirez L."/>
            <person name="Alfaro M."/>
            <person name="Sun H."/>
            <person name="Tritt A."/>
            <person name="Yoshinaga Y."/>
            <person name="Zwiers L.-H."/>
            <person name="Turgeon B."/>
            <person name="Goodwin S."/>
            <person name="Spatafora J."/>
            <person name="Crous P."/>
            <person name="Grigoriev I."/>
        </authorList>
    </citation>
    <scope>NUCLEOTIDE SEQUENCE</scope>
    <source>
        <strain evidence="6">ATCC 16933</strain>
    </source>
</reference>
<dbReference type="Proteomes" id="UP000799766">
    <property type="component" value="Unassembled WGS sequence"/>
</dbReference>
<evidence type="ECO:0000313" key="6">
    <source>
        <dbReference type="EMBL" id="KAF2453292.1"/>
    </source>
</evidence>
<gene>
    <name evidence="6" type="ORF">BDY21DRAFT_356261</name>
</gene>
<dbReference type="InterPro" id="IPR039373">
    <property type="entry name" value="Peptidase_M28B"/>
</dbReference>
<dbReference type="InterPro" id="IPR007365">
    <property type="entry name" value="TFR-like_dimer_dom"/>
</dbReference>
<dbReference type="AlphaFoldDB" id="A0A6A6NPI7"/>
<dbReference type="FunFam" id="3.40.630.10:FF:000101">
    <property type="entry name" value="N-acetylated alpha-linked acidic dipeptidase like 1"/>
    <property type="match status" value="1"/>
</dbReference>
<feature type="domain" description="Transferrin receptor-like dimerisation" evidence="4">
    <location>
        <begin position="690"/>
        <end position="822"/>
    </location>
</feature>
<organism evidence="6 7">
    <name type="scientific">Lineolata rhizophorae</name>
    <dbReference type="NCBI Taxonomy" id="578093"/>
    <lineage>
        <taxon>Eukaryota</taxon>
        <taxon>Fungi</taxon>
        <taxon>Dikarya</taxon>
        <taxon>Ascomycota</taxon>
        <taxon>Pezizomycotina</taxon>
        <taxon>Dothideomycetes</taxon>
        <taxon>Dothideomycetes incertae sedis</taxon>
        <taxon>Lineolatales</taxon>
        <taxon>Lineolataceae</taxon>
        <taxon>Lineolata</taxon>
    </lineage>
</organism>
<dbReference type="SUPFAM" id="SSF47672">
    <property type="entry name" value="Transferrin receptor-like dimerisation domain"/>
    <property type="match status" value="1"/>
</dbReference>
<keyword evidence="2" id="KW-0472">Membrane</keyword>
<feature type="domain" description="PA" evidence="3">
    <location>
        <begin position="248"/>
        <end position="316"/>
    </location>
</feature>
<dbReference type="GO" id="GO:0004180">
    <property type="term" value="F:carboxypeptidase activity"/>
    <property type="evidence" value="ECO:0007669"/>
    <property type="project" value="TreeGrafter"/>
</dbReference>
<evidence type="ECO:0000259" key="3">
    <source>
        <dbReference type="Pfam" id="PF02225"/>
    </source>
</evidence>
<dbReference type="Gene3D" id="3.40.630.10">
    <property type="entry name" value="Zn peptidases"/>
    <property type="match status" value="1"/>
</dbReference>
<dbReference type="InterPro" id="IPR046450">
    <property type="entry name" value="PA_dom_sf"/>
</dbReference>
<evidence type="ECO:0000259" key="5">
    <source>
        <dbReference type="Pfam" id="PF04389"/>
    </source>
</evidence>
<dbReference type="PANTHER" id="PTHR10404:SF71">
    <property type="entry name" value="CARBOXYPEPTIDASE TRE2, PUTATIVE (AFU_ORTHOLOGUE AFUA_3G10650)-RELATED"/>
    <property type="match status" value="1"/>
</dbReference>
<dbReference type="CDD" id="cd02121">
    <property type="entry name" value="PA_GCPII_like"/>
    <property type="match status" value="1"/>
</dbReference>
<accession>A0A6A6NPI7</accession>
<dbReference type="Pfam" id="PF04253">
    <property type="entry name" value="TFR_dimer"/>
    <property type="match status" value="1"/>
</dbReference>
<name>A0A6A6NPI7_9PEZI</name>
<feature type="domain" description="Peptidase M28" evidence="5">
    <location>
        <begin position="436"/>
        <end position="618"/>
    </location>
</feature>
<protein>
    <recommendedName>
        <fullName evidence="8">Glutamate carboxypeptidase</fullName>
    </recommendedName>
</protein>
<comment type="similarity">
    <text evidence="1">Belongs to the peptidase M28 family. M28B subfamily.</text>
</comment>
<dbReference type="Pfam" id="PF04389">
    <property type="entry name" value="Peptidase_M28"/>
    <property type="match status" value="1"/>
</dbReference>
<dbReference type="Gene3D" id="3.50.30.30">
    <property type="match status" value="1"/>
</dbReference>
<evidence type="ECO:0000256" key="2">
    <source>
        <dbReference type="SAM" id="Phobius"/>
    </source>
</evidence>
<dbReference type="InterPro" id="IPR003137">
    <property type="entry name" value="PA_domain"/>
</dbReference>
<dbReference type="InterPro" id="IPR036757">
    <property type="entry name" value="TFR-like_dimer_dom_sf"/>
</dbReference>
<dbReference type="SUPFAM" id="SSF53187">
    <property type="entry name" value="Zn-dependent exopeptidases"/>
    <property type="match status" value="1"/>
</dbReference>
<keyword evidence="2" id="KW-1133">Transmembrane helix</keyword>
<evidence type="ECO:0000313" key="7">
    <source>
        <dbReference type="Proteomes" id="UP000799766"/>
    </source>
</evidence>
<dbReference type="Pfam" id="PF02225">
    <property type="entry name" value="PA"/>
    <property type="match status" value="1"/>
</dbReference>
<dbReference type="CDD" id="cd08022">
    <property type="entry name" value="M28_PSMA_like"/>
    <property type="match status" value="1"/>
</dbReference>
<evidence type="ECO:0000259" key="4">
    <source>
        <dbReference type="Pfam" id="PF04253"/>
    </source>
</evidence>
<dbReference type="SUPFAM" id="SSF52025">
    <property type="entry name" value="PA domain"/>
    <property type="match status" value="1"/>
</dbReference>
<dbReference type="EMBL" id="MU001698">
    <property type="protein sequence ID" value="KAF2453292.1"/>
    <property type="molecule type" value="Genomic_DNA"/>
</dbReference>
<keyword evidence="2" id="KW-0812">Transmembrane</keyword>
<dbReference type="PANTHER" id="PTHR10404">
    <property type="entry name" value="N-ACETYLATED-ALPHA-LINKED ACIDIC DIPEPTIDASE"/>
    <property type="match status" value="1"/>
</dbReference>
<dbReference type="InterPro" id="IPR007484">
    <property type="entry name" value="Peptidase_M28"/>
</dbReference>
<evidence type="ECO:0008006" key="8">
    <source>
        <dbReference type="Google" id="ProtNLM"/>
    </source>
</evidence>
<proteinExistence type="inferred from homology"/>
<keyword evidence="7" id="KW-1185">Reference proteome</keyword>
<feature type="transmembrane region" description="Helical" evidence="2">
    <location>
        <begin position="97"/>
        <end position="117"/>
    </location>
</feature>
<dbReference type="OrthoDB" id="5841748at2759"/>
<dbReference type="FunFam" id="3.50.30.30:FF:000029">
    <property type="entry name" value="Glutamate carboxypeptidase Tre2, putative"/>
    <property type="match status" value="1"/>
</dbReference>
<evidence type="ECO:0000256" key="1">
    <source>
        <dbReference type="ARBA" id="ARBA00005634"/>
    </source>
</evidence>
<dbReference type="Gene3D" id="1.20.930.40">
    <property type="entry name" value="Transferrin receptor-like, dimerisation domain"/>
    <property type="match status" value="1"/>
</dbReference>